<organism evidence="2 3">
    <name type="scientific">Pyxidicoccus parkwayensis</name>
    <dbReference type="NCBI Taxonomy" id="2813578"/>
    <lineage>
        <taxon>Bacteria</taxon>
        <taxon>Pseudomonadati</taxon>
        <taxon>Myxococcota</taxon>
        <taxon>Myxococcia</taxon>
        <taxon>Myxococcales</taxon>
        <taxon>Cystobacterineae</taxon>
        <taxon>Myxococcaceae</taxon>
        <taxon>Pyxidicoccus</taxon>
    </lineage>
</organism>
<name>A0ABX7NSK0_9BACT</name>
<feature type="region of interest" description="Disordered" evidence="1">
    <location>
        <begin position="67"/>
        <end position="99"/>
    </location>
</feature>
<reference evidence="2 3" key="1">
    <citation type="submission" date="2021-02" db="EMBL/GenBank/DDBJ databases">
        <title>De Novo genome assembly of isolated myxobacteria.</title>
        <authorList>
            <person name="Stevens D.C."/>
        </authorList>
    </citation>
    <scope>NUCLEOTIDE SEQUENCE [LARGE SCALE GENOMIC DNA]</scope>
    <source>
        <strain evidence="3">SCPEA02</strain>
    </source>
</reference>
<protein>
    <submittedName>
        <fullName evidence="2">Uncharacterized protein</fullName>
    </submittedName>
</protein>
<dbReference type="Proteomes" id="UP000662747">
    <property type="component" value="Chromosome"/>
</dbReference>
<keyword evidence="3" id="KW-1185">Reference proteome</keyword>
<gene>
    <name evidence="2" type="ORF">JY651_42495</name>
</gene>
<proteinExistence type="predicted"/>
<evidence type="ECO:0000256" key="1">
    <source>
        <dbReference type="SAM" id="MobiDB-lite"/>
    </source>
</evidence>
<accession>A0ABX7NSK0</accession>
<dbReference type="RefSeq" id="WP_206723332.1">
    <property type="nucleotide sequence ID" value="NZ_CP071090.1"/>
</dbReference>
<evidence type="ECO:0000313" key="2">
    <source>
        <dbReference type="EMBL" id="QSQ21755.1"/>
    </source>
</evidence>
<evidence type="ECO:0000313" key="3">
    <source>
        <dbReference type="Proteomes" id="UP000662747"/>
    </source>
</evidence>
<sequence>MRLSLVGGWLLSVALAGMGGYGLARSNDSGAAPRQDSDVLEQLKTQQALLVSLRAQVSALDSRLGDASRAPVMGVTQPLPTPMAAVTSEPPEEDDAEVEAREHARVEAEALVSRGERVVEAALVTGHWRQEDMLSLRALLPTMPKTQRDALLSRLITAYNEGRLTQDEQGPLF</sequence>
<dbReference type="EMBL" id="CP071090">
    <property type="protein sequence ID" value="QSQ21755.1"/>
    <property type="molecule type" value="Genomic_DNA"/>
</dbReference>